<evidence type="ECO:0000313" key="9">
    <source>
        <dbReference type="EMBL" id="KAF5796503.1"/>
    </source>
</evidence>
<reference evidence="9 11" key="1">
    <citation type="journal article" date="2017" name="Nature">
        <title>The sunflower genome provides insights into oil metabolism, flowering and Asterid evolution.</title>
        <authorList>
            <person name="Badouin H."/>
            <person name="Gouzy J."/>
            <person name="Grassa C.J."/>
            <person name="Murat F."/>
            <person name="Staton S.E."/>
            <person name="Cottret L."/>
            <person name="Lelandais-Briere C."/>
            <person name="Owens G.L."/>
            <person name="Carrere S."/>
            <person name="Mayjonade B."/>
            <person name="Legrand L."/>
            <person name="Gill N."/>
            <person name="Kane N.C."/>
            <person name="Bowers J.E."/>
            <person name="Hubner S."/>
            <person name="Bellec A."/>
            <person name="Berard A."/>
            <person name="Berges H."/>
            <person name="Blanchet N."/>
            <person name="Boniface M.C."/>
            <person name="Brunel D."/>
            <person name="Catrice O."/>
            <person name="Chaidir N."/>
            <person name="Claudel C."/>
            <person name="Donnadieu C."/>
            <person name="Faraut T."/>
            <person name="Fievet G."/>
            <person name="Helmstetter N."/>
            <person name="King M."/>
            <person name="Knapp S.J."/>
            <person name="Lai Z."/>
            <person name="Le Paslier M.C."/>
            <person name="Lippi Y."/>
            <person name="Lorenzon L."/>
            <person name="Mandel J.R."/>
            <person name="Marage G."/>
            <person name="Marchand G."/>
            <person name="Marquand E."/>
            <person name="Bret-Mestries E."/>
            <person name="Morien E."/>
            <person name="Nambeesan S."/>
            <person name="Nguyen T."/>
            <person name="Pegot-Espagnet P."/>
            <person name="Pouilly N."/>
            <person name="Raftis F."/>
            <person name="Sallet E."/>
            <person name="Schiex T."/>
            <person name="Thomas J."/>
            <person name="Vandecasteele C."/>
            <person name="Vares D."/>
            <person name="Vear F."/>
            <person name="Vautrin S."/>
            <person name="Crespi M."/>
            <person name="Mangin B."/>
            <person name="Burke J.M."/>
            <person name="Salse J."/>
            <person name="Munos S."/>
            <person name="Vincourt P."/>
            <person name="Rieseberg L.H."/>
            <person name="Langlade N.B."/>
        </authorList>
    </citation>
    <scope>NUCLEOTIDE SEQUENCE [LARGE SCALE GENOMIC DNA]</scope>
    <source>
        <strain evidence="11">cv. SF193</strain>
        <tissue evidence="9">Leaves</tissue>
    </source>
</reference>
<evidence type="ECO:0000256" key="6">
    <source>
        <dbReference type="SAM" id="MobiDB-lite"/>
    </source>
</evidence>
<dbReference type="EMBL" id="MNCJ02000323">
    <property type="protein sequence ID" value="KAF5796503.1"/>
    <property type="molecule type" value="Genomic_DNA"/>
</dbReference>
<dbReference type="InterPro" id="IPR013057">
    <property type="entry name" value="AA_transpt_TM"/>
</dbReference>
<keyword evidence="11" id="KW-1185">Reference proteome</keyword>
<evidence type="ECO:0000256" key="5">
    <source>
        <dbReference type="ARBA" id="ARBA00023136"/>
    </source>
</evidence>
<dbReference type="GO" id="GO:0015179">
    <property type="term" value="F:L-amino acid transmembrane transporter activity"/>
    <property type="evidence" value="ECO:0000318"/>
    <property type="project" value="GO_Central"/>
</dbReference>
<dbReference type="PANTHER" id="PTHR22950">
    <property type="entry name" value="AMINO ACID TRANSPORTER"/>
    <property type="match status" value="1"/>
</dbReference>
<comment type="subcellular location">
    <subcellularLocation>
        <location evidence="1">Membrane</location>
        <topology evidence="1">Multi-pass membrane protein</topology>
    </subcellularLocation>
</comment>
<feature type="transmembrane region" description="Helical" evidence="7">
    <location>
        <begin position="269"/>
        <end position="289"/>
    </location>
</feature>
<dbReference type="Gramene" id="mRNA:HanXRQr2_Chr08g0352261">
    <property type="protein sequence ID" value="CDS:HanXRQr2_Chr08g0352261.1"/>
    <property type="gene ID" value="HanXRQr2_Chr08g0352261"/>
</dbReference>
<evidence type="ECO:0000256" key="2">
    <source>
        <dbReference type="ARBA" id="ARBA00022692"/>
    </source>
</evidence>
<keyword evidence="2 7" id="KW-0812">Transmembrane</keyword>
<feature type="domain" description="Amino acid transporter transmembrane" evidence="8">
    <location>
        <begin position="35"/>
        <end position="443"/>
    </location>
</feature>
<feature type="region of interest" description="Disordered" evidence="6">
    <location>
        <begin position="1"/>
        <end position="24"/>
    </location>
</feature>
<dbReference type="InParanoid" id="A0A251U7Z4"/>
<feature type="transmembrane region" description="Helical" evidence="7">
    <location>
        <begin position="309"/>
        <end position="336"/>
    </location>
</feature>
<feature type="compositionally biased region" description="Basic and acidic residues" evidence="6">
    <location>
        <begin position="7"/>
        <end position="22"/>
    </location>
</feature>
<dbReference type="GO" id="GO:0016020">
    <property type="term" value="C:membrane"/>
    <property type="evidence" value="ECO:0000318"/>
    <property type="project" value="GO_Central"/>
</dbReference>
<feature type="transmembrane region" description="Helical" evidence="7">
    <location>
        <begin position="357"/>
        <end position="380"/>
    </location>
</feature>
<keyword evidence="3" id="KW-0029">Amino-acid transport</keyword>
<dbReference type="OrthoDB" id="28208at2759"/>
<keyword evidence="5 7" id="KW-0472">Membrane</keyword>
<dbReference type="EMBL" id="CM007897">
    <property type="protein sequence ID" value="OTG19458.1"/>
    <property type="molecule type" value="Genomic_DNA"/>
</dbReference>
<proteinExistence type="predicted"/>
<dbReference type="AlphaFoldDB" id="A0A251U7Z4"/>
<evidence type="ECO:0000259" key="8">
    <source>
        <dbReference type="Pfam" id="PF01490"/>
    </source>
</evidence>
<feature type="transmembrane region" description="Helical" evidence="7">
    <location>
        <begin position="159"/>
        <end position="176"/>
    </location>
</feature>
<evidence type="ECO:0000313" key="10">
    <source>
        <dbReference type="EMBL" id="OTG19458.1"/>
    </source>
</evidence>
<reference evidence="10" key="2">
    <citation type="submission" date="2017-02" db="EMBL/GenBank/DDBJ databases">
        <title>Sunflower complete genome.</title>
        <authorList>
            <person name="Langlade N."/>
            <person name="Munos S."/>
        </authorList>
    </citation>
    <scope>NUCLEOTIDE SEQUENCE [LARGE SCALE GENOMIC DNA]</scope>
    <source>
        <tissue evidence="10">Leaves</tissue>
    </source>
</reference>
<dbReference type="Pfam" id="PF01490">
    <property type="entry name" value="Aa_trans"/>
    <property type="match status" value="1"/>
</dbReference>
<keyword evidence="4 7" id="KW-1133">Transmembrane helix</keyword>
<dbReference type="PANTHER" id="PTHR22950:SF515">
    <property type="entry name" value="AMINO ACID TRANSPORTER AVT6E"/>
    <property type="match status" value="1"/>
</dbReference>
<organism evidence="10 11">
    <name type="scientific">Helianthus annuus</name>
    <name type="common">Common sunflower</name>
    <dbReference type="NCBI Taxonomy" id="4232"/>
    <lineage>
        <taxon>Eukaryota</taxon>
        <taxon>Viridiplantae</taxon>
        <taxon>Streptophyta</taxon>
        <taxon>Embryophyta</taxon>
        <taxon>Tracheophyta</taxon>
        <taxon>Spermatophyta</taxon>
        <taxon>Magnoliopsida</taxon>
        <taxon>eudicotyledons</taxon>
        <taxon>Gunneridae</taxon>
        <taxon>Pentapetalae</taxon>
        <taxon>asterids</taxon>
        <taxon>campanulids</taxon>
        <taxon>Asterales</taxon>
        <taxon>Asteraceae</taxon>
        <taxon>Asteroideae</taxon>
        <taxon>Heliantheae alliance</taxon>
        <taxon>Heliantheae</taxon>
        <taxon>Helianthus</taxon>
    </lineage>
</organism>
<feature type="transmembrane region" description="Helical" evidence="7">
    <location>
        <begin position="420"/>
        <end position="442"/>
    </location>
</feature>
<evidence type="ECO:0000256" key="7">
    <source>
        <dbReference type="SAM" id="Phobius"/>
    </source>
</evidence>
<feature type="transmembrane region" description="Helical" evidence="7">
    <location>
        <begin position="111"/>
        <end position="131"/>
    </location>
</feature>
<keyword evidence="3" id="KW-0813">Transport</keyword>
<dbReference type="OMA" id="RQFTISI"/>
<feature type="transmembrane region" description="Helical" evidence="7">
    <location>
        <begin position="386"/>
        <end position="408"/>
    </location>
</feature>
<reference evidence="9" key="3">
    <citation type="submission" date="2020-06" db="EMBL/GenBank/DDBJ databases">
        <title>Helianthus annuus Genome sequencing and assembly Release 2.</title>
        <authorList>
            <person name="Gouzy J."/>
            <person name="Langlade N."/>
            <person name="Munos S."/>
        </authorList>
    </citation>
    <scope>NUCLEOTIDE SEQUENCE</scope>
    <source>
        <tissue evidence="9">Leaves</tissue>
    </source>
</reference>
<dbReference type="STRING" id="4232.A0A251U7Z4"/>
<feature type="transmembrane region" description="Helical" evidence="7">
    <location>
        <begin position="36"/>
        <end position="55"/>
    </location>
</feature>
<dbReference type="GO" id="GO:0031090">
    <property type="term" value="C:organelle membrane"/>
    <property type="evidence" value="ECO:0007669"/>
    <property type="project" value="UniProtKB-ARBA"/>
</dbReference>
<dbReference type="Proteomes" id="UP000215914">
    <property type="component" value="Chromosome 8"/>
</dbReference>
<feature type="transmembrane region" description="Helical" evidence="7">
    <location>
        <begin position="61"/>
        <end position="86"/>
    </location>
</feature>
<evidence type="ECO:0000313" key="11">
    <source>
        <dbReference type="Proteomes" id="UP000215914"/>
    </source>
</evidence>
<dbReference type="GO" id="GO:0003333">
    <property type="term" value="P:amino acid transmembrane transport"/>
    <property type="evidence" value="ECO:0000318"/>
    <property type="project" value="GO_Central"/>
</dbReference>
<evidence type="ECO:0000256" key="4">
    <source>
        <dbReference type="ARBA" id="ARBA00022989"/>
    </source>
</evidence>
<feature type="transmembrane region" description="Helical" evidence="7">
    <location>
        <begin position="188"/>
        <end position="208"/>
    </location>
</feature>
<evidence type="ECO:0000256" key="1">
    <source>
        <dbReference type="ARBA" id="ARBA00004141"/>
    </source>
</evidence>
<feature type="transmembrane region" description="Helical" evidence="7">
    <location>
        <begin position="228"/>
        <end position="248"/>
    </location>
</feature>
<accession>A0A251U7Z4</accession>
<name>A0A251U7Z4_HELAN</name>
<protein>
    <submittedName>
        <fullName evidence="9 10">Amino acid transporter, transmembrane domain-containing protein</fullName>
    </submittedName>
</protein>
<sequence length="446" mass="48024">MAVKQEPSAHGKKNADNDDHNNNLDYYSKGSNNEGVYSAVFNLTTTIIGAGIMALPATMKVLGLIAGLVMIILMGVITEVSVELLLRFTVQCKATSYGEVVRQALGSPGRILAEIFIVVNNAGILVVYMIIIGDVFSGSEEHVGVFHQWFGNGIWDDRRLVMLIVLIVFLAPLCALDKIESLSMSSAVSVVLAVLFVVIACLVASIMLIKGKLAAPRLMPDFSSTKAILDLLVVIPIMSNAYVCHFNIQPIYNELKGRSPKKMNKVGRITTVICVTVYALTALSGYLLFGENTEADVLTNFDKPLAIRFSAVLNYIIRVGYIFHLILVFPVIHFSLRQNVDALAFSGVAPLSESKNRCLGLTCAILGVIFLASVMIPSIWTAFKFTGATTAVSLGFIFPALIALRLSGKGGPGLTSGEKLLSWMMLILAITVSIVGVLGNVYGLSV</sequence>
<evidence type="ECO:0000256" key="3">
    <source>
        <dbReference type="ARBA" id="ARBA00022970"/>
    </source>
</evidence>
<gene>
    <name evidence="10" type="ORF">HannXRQ_Chr08g0234321</name>
    <name evidence="9" type="ORF">HanXRQr2_Chr08g0352261</name>
</gene>